<proteinExistence type="predicted"/>
<dbReference type="SUPFAM" id="SSF53448">
    <property type="entry name" value="Nucleotide-diphospho-sugar transferases"/>
    <property type="match status" value="1"/>
</dbReference>
<dbReference type="GO" id="GO:0005525">
    <property type="term" value="F:GTP binding"/>
    <property type="evidence" value="ECO:0007669"/>
    <property type="project" value="InterPro"/>
</dbReference>
<protein>
    <recommendedName>
        <fullName evidence="4">Molybdopterin-guanine dinucleotide biosynthesis protein B (MobB) domain-containing protein</fullName>
    </recommendedName>
</protein>
<dbReference type="PANTHER" id="PTHR40072">
    <property type="entry name" value="MOLYBDOPTERIN-GUANINE DINUCLEOTIDE BIOSYNTHESIS ADAPTER PROTEIN-RELATED"/>
    <property type="match status" value="1"/>
</dbReference>
<gene>
    <name evidence="3" type="ORF">METZ01_LOCUS190861</name>
</gene>
<organism evidence="3">
    <name type="scientific">marine metagenome</name>
    <dbReference type="NCBI Taxonomy" id="408172"/>
    <lineage>
        <taxon>unclassified sequences</taxon>
        <taxon>metagenomes</taxon>
        <taxon>ecological metagenomes</taxon>
    </lineage>
</organism>
<dbReference type="NCBIfam" id="TIGR00176">
    <property type="entry name" value="mobB"/>
    <property type="match status" value="1"/>
</dbReference>
<dbReference type="Pfam" id="PF12804">
    <property type="entry name" value="NTP_transf_3"/>
    <property type="match status" value="1"/>
</dbReference>
<name>A0A382DK65_9ZZZZ</name>
<dbReference type="AlphaFoldDB" id="A0A382DK65"/>
<dbReference type="PANTHER" id="PTHR40072:SF1">
    <property type="entry name" value="MOLYBDOPTERIN-GUANINE DINUCLEOTIDE BIOSYNTHESIS ADAPTER PROTEIN"/>
    <property type="match status" value="1"/>
</dbReference>
<feature type="non-terminal residue" evidence="3">
    <location>
        <position position="276"/>
    </location>
</feature>
<evidence type="ECO:0000313" key="3">
    <source>
        <dbReference type="EMBL" id="SVB38007.1"/>
    </source>
</evidence>
<dbReference type="InterPro" id="IPR004435">
    <property type="entry name" value="MobB_dom"/>
</dbReference>
<dbReference type="EMBL" id="UINC01039474">
    <property type="protein sequence ID" value="SVB38007.1"/>
    <property type="molecule type" value="Genomic_DNA"/>
</dbReference>
<dbReference type="Pfam" id="PF03205">
    <property type="entry name" value="MobB"/>
    <property type="match status" value="1"/>
</dbReference>
<sequence length="276" mass="30713">MDVYWEQFKTPFLCFAGFSGVGKTTLLERLVKRFTEEDIRVGYYKHDAHRFSIDREGKDTARAAKAGAGVITINDPKHFAIVADNAFKKRSITHALEQCDCILIEGYKQSPFDKIVFLDQKGQLPIPSEIPGIKAIIHQGIVVSGLPDVPRFHRDEIEPIYQFVRDHFKRCASELFGAVFVGGDSKRMGKPKFSLTYDGVSGTEKAVKLLSKFCNKVILSSRADLDMGSLGHIANVERVNDDHTGLGPVGGLATLMGQFPDKAWMITACDMPFLKE</sequence>
<dbReference type="Gene3D" id="3.90.550.10">
    <property type="entry name" value="Spore Coat Polysaccharide Biosynthesis Protein SpsA, Chain A"/>
    <property type="match status" value="1"/>
</dbReference>
<evidence type="ECO:0000259" key="1">
    <source>
        <dbReference type="Pfam" id="PF03205"/>
    </source>
</evidence>
<accession>A0A382DK65</accession>
<feature type="domain" description="MobA-like NTP transferase" evidence="2">
    <location>
        <begin position="177"/>
        <end position="275"/>
    </location>
</feature>
<dbReference type="InterPro" id="IPR025877">
    <property type="entry name" value="MobA-like_NTP_Trfase"/>
</dbReference>
<reference evidence="3" key="1">
    <citation type="submission" date="2018-05" db="EMBL/GenBank/DDBJ databases">
        <authorList>
            <person name="Lanie J.A."/>
            <person name="Ng W.-L."/>
            <person name="Kazmierczak K.M."/>
            <person name="Andrzejewski T.M."/>
            <person name="Davidsen T.M."/>
            <person name="Wayne K.J."/>
            <person name="Tettelin H."/>
            <person name="Glass J.I."/>
            <person name="Rusch D."/>
            <person name="Podicherti R."/>
            <person name="Tsui H.-C.T."/>
            <person name="Winkler M.E."/>
        </authorList>
    </citation>
    <scope>NUCLEOTIDE SEQUENCE</scope>
</reference>
<feature type="domain" description="Molybdopterin-guanine dinucleotide biosynthesis protein B (MobB)" evidence="1">
    <location>
        <begin position="13"/>
        <end position="137"/>
    </location>
</feature>
<evidence type="ECO:0000259" key="2">
    <source>
        <dbReference type="Pfam" id="PF12804"/>
    </source>
</evidence>
<dbReference type="CDD" id="cd03116">
    <property type="entry name" value="MobB"/>
    <property type="match status" value="1"/>
</dbReference>
<dbReference type="GO" id="GO:0016779">
    <property type="term" value="F:nucleotidyltransferase activity"/>
    <property type="evidence" value="ECO:0007669"/>
    <property type="project" value="UniProtKB-ARBA"/>
</dbReference>
<dbReference type="SUPFAM" id="SSF52540">
    <property type="entry name" value="P-loop containing nucleoside triphosphate hydrolases"/>
    <property type="match status" value="1"/>
</dbReference>
<dbReference type="InterPro" id="IPR052539">
    <property type="entry name" value="MGD_biosynthesis_adapter"/>
</dbReference>
<dbReference type="GO" id="GO:0006777">
    <property type="term" value="P:Mo-molybdopterin cofactor biosynthetic process"/>
    <property type="evidence" value="ECO:0007669"/>
    <property type="project" value="InterPro"/>
</dbReference>
<dbReference type="InterPro" id="IPR029044">
    <property type="entry name" value="Nucleotide-diphossugar_trans"/>
</dbReference>
<dbReference type="Gene3D" id="3.40.50.300">
    <property type="entry name" value="P-loop containing nucleotide triphosphate hydrolases"/>
    <property type="match status" value="1"/>
</dbReference>
<dbReference type="InterPro" id="IPR027417">
    <property type="entry name" value="P-loop_NTPase"/>
</dbReference>
<evidence type="ECO:0008006" key="4">
    <source>
        <dbReference type="Google" id="ProtNLM"/>
    </source>
</evidence>